<evidence type="ECO:0000256" key="3">
    <source>
        <dbReference type="RuleBase" id="RU004019"/>
    </source>
</evidence>
<feature type="domain" description="ETS" evidence="5">
    <location>
        <begin position="545"/>
        <end position="614"/>
    </location>
</feature>
<gene>
    <name evidence="6" type="ORF">CRM22_007083</name>
</gene>
<dbReference type="EMBL" id="SJOL01007286">
    <property type="protein sequence ID" value="TGZ63090.1"/>
    <property type="molecule type" value="Genomic_DNA"/>
</dbReference>
<comment type="caution">
    <text evidence="6">The sequence shown here is derived from an EMBL/GenBank/DDBJ whole genome shotgun (WGS) entry which is preliminary data.</text>
</comment>
<organism evidence="6 7">
    <name type="scientific">Opisthorchis felineus</name>
    <dbReference type="NCBI Taxonomy" id="147828"/>
    <lineage>
        <taxon>Eukaryota</taxon>
        <taxon>Metazoa</taxon>
        <taxon>Spiralia</taxon>
        <taxon>Lophotrochozoa</taxon>
        <taxon>Platyhelminthes</taxon>
        <taxon>Trematoda</taxon>
        <taxon>Digenea</taxon>
        <taxon>Opisthorchiida</taxon>
        <taxon>Opisthorchiata</taxon>
        <taxon>Opisthorchiidae</taxon>
        <taxon>Opisthorchis</taxon>
    </lineage>
</organism>
<keyword evidence="2 3" id="KW-0238">DNA-binding</keyword>
<dbReference type="PANTHER" id="PTHR11849">
    <property type="entry name" value="ETS"/>
    <property type="match status" value="1"/>
</dbReference>
<feature type="compositionally biased region" description="Basic and acidic residues" evidence="4">
    <location>
        <begin position="84"/>
        <end position="97"/>
    </location>
</feature>
<evidence type="ECO:0000259" key="5">
    <source>
        <dbReference type="PROSITE" id="PS50061"/>
    </source>
</evidence>
<reference evidence="6 7" key="1">
    <citation type="journal article" date="2019" name="BMC Genomics">
        <title>New insights from Opisthorchis felineus genome: update on genomics of the epidemiologically important liver flukes.</title>
        <authorList>
            <person name="Ershov N.I."/>
            <person name="Mordvinov V.A."/>
            <person name="Prokhortchouk E.B."/>
            <person name="Pakharukova M.Y."/>
            <person name="Gunbin K.V."/>
            <person name="Ustyantsev K."/>
            <person name="Genaev M.A."/>
            <person name="Blinov A.G."/>
            <person name="Mazur A."/>
            <person name="Boulygina E."/>
            <person name="Tsygankova S."/>
            <person name="Khrameeva E."/>
            <person name="Chekanov N."/>
            <person name="Fan G."/>
            <person name="Xiao A."/>
            <person name="Zhang H."/>
            <person name="Xu X."/>
            <person name="Yang H."/>
            <person name="Solovyev V."/>
            <person name="Lee S.M."/>
            <person name="Liu X."/>
            <person name="Afonnikov D.A."/>
            <person name="Skryabin K.G."/>
        </authorList>
    </citation>
    <scope>NUCLEOTIDE SEQUENCE [LARGE SCALE GENOMIC DNA]</scope>
    <source>
        <strain evidence="6">AK-0245</strain>
        <tissue evidence="6">Whole organism</tissue>
    </source>
</reference>
<dbReference type="AlphaFoldDB" id="A0A4S2LQA0"/>
<feature type="compositionally biased region" description="Basic residues" evidence="4">
    <location>
        <begin position="522"/>
        <end position="531"/>
    </location>
</feature>
<dbReference type="SMART" id="SM00413">
    <property type="entry name" value="ETS"/>
    <property type="match status" value="1"/>
</dbReference>
<dbReference type="PANTHER" id="PTHR11849:SF191">
    <property type="entry name" value="ECDYSONE-INDUCED PROTEIN 74EF ISOFORM B"/>
    <property type="match status" value="1"/>
</dbReference>
<dbReference type="InterPro" id="IPR046328">
    <property type="entry name" value="ETS_fam"/>
</dbReference>
<dbReference type="PRINTS" id="PR00454">
    <property type="entry name" value="ETSDOMAIN"/>
</dbReference>
<dbReference type="PROSITE" id="PS50061">
    <property type="entry name" value="ETS_DOMAIN_3"/>
    <property type="match status" value="1"/>
</dbReference>
<keyword evidence="7" id="KW-1185">Reference proteome</keyword>
<dbReference type="Proteomes" id="UP000308267">
    <property type="component" value="Unassembled WGS sequence"/>
</dbReference>
<dbReference type="InterPro" id="IPR036390">
    <property type="entry name" value="WH_DNA-bd_sf"/>
</dbReference>
<feature type="compositionally biased region" description="Polar residues" evidence="4">
    <location>
        <begin position="419"/>
        <end position="433"/>
    </location>
</feature>
<name>A0A4S2LQA0_OPIFE</name>
<protein>
    <recommendedName>
        <fullName evidence="5">ETS domain-containing protein</fullName>
    </recommendedName>
</protein>
<dbReference type="EMBL" id="SJOL01007286">
    <property type="protein sequence ID" value="TGZ63088.1"/>
    <property type="molecule type" value="Genomic_DNA"/>
</dbReference>
<evidence type="ECO:0000313" key="6">
    <source>
        <dbReference type="EMBL" id="TGZ63088.1"/>
    </source>
</evidence>
<evidence type="ECO:0000256" key="4">
    <source>
        <dbReference type="SAM" id="MobiDB-lite"/>
    </source>
</evidence>
<dbReference type="GO" id="GO:0030154">
    <property type="term" value="P:cell differentiation"/>
    <property type="evidence" value="ECO:0007669"/>
    <property type="project" value="TreeGrafter"/>
</dbReference>
<dbReference type="Pfam" id="PF00178">
    <property type="entry name" value="Ets"/>
    <property type="match status" value="1"/>
</dbReference>
<accession>A0A4S2LQA0</accession>
<evidence type="ECO:0000256" key="1">
    <source>
        <dbReference type="ARBA" id="ARBA00005562"/>
    </source>
</evidence>
<feature type="compositionally biased region" description="Low complexity" evidence="4">
    <location>
        <begin position="71"/>
        <end position="83"/>
    </location>
</feature>
<dbReference type="InterPro" id="IPR000418">
    <property type="entry name" value="Ets_dom"/>
</dbReference>
<dbReference type="GO" id="GO:0043565">
    <property type="term" value="F:sequence-specific DNA binding"/>
    <property type="evidence" value="ECO:0007669"/>
    <property type="project" value="InterPro"/>
</dbReference>
<feature type="region of interest" description="Disordered" evidence="4">
    <location>
        <begin position="416"/>
        <end position="435"/>
    </location>
</feature>
<dbReference type="GO" id="GO:0005634">
    <property type="term" value="C:nucleus"/>
    <property type="evidence" value="ECO:0007669"/>
    <property type="project" value="UniProtKB-SubCell"/>
</dbReference>
<sequence length="638" mass="72980">MLNLEHFTSQPKDMVHASMDHTTFKLQKTWQGEVPGFKYGHSTEEASVAGYAVDIMRLPDTPPSASDCWNSRSPSSSESAESFRSLDAHSPPRKDSLYTELNPVQSECQHTDSSAHLHLFTNASVKLQSIQLLPSPSPSAPECMKPHDHRRISVDNRPTVEHPTFTSNISTRHPDSVVPWSSNDIRSTWISARTNFRPKSLQLRKLTKSPVLTDTPLSFATQNNTSTLEEQLASADMAWINALELPNLCLDEVDRILTSSNCLRTPDSENGPPFPMIDDIIYTTPTLEESIDAESTVPFPISTDIDNTYSNFTLLELPSPCTVRSSVNQEPCLPDSHKSNNIETAIDTDGTLTCSEAEYYCEQMKLRKKYRRKRISFKSNCNRRLLQALATEIWDSEDESDNSGVFNDDYEKTSEVRRCSQNSQHSELQSTEKLPSFRRLKNAQADAHLKPWWPRDSLLLTSCDNSSTERQISADDSEHIDELCCSDTDKQTIDSGHGTGVESVDSHQVQTRHSNNFNSSKSRPKHHKRSPPRTSARERRRRKQMELWQFILCRLQTASQSAFEWVNPATGVFRIKDTHTAAREWGRYRNNSRMDYEKMARAMRFYYKDSILRKARQQLHFQFAMPYVQWSERFYGPH</sequence>
<proteinExistence type="inferred from homology"/>
<feature type="region of interest" description="Disordered" evidence="4">
    <location>
        <begin position="495"/>
        <end position="540"/>
    </location>
</feature>
<comment type="subcellular location">
    <subcellularLocation>
        <location evidence="3">Nucleus</location>
    </subcellularLocation>
</comment>
<dbReference type="SUPFAM" id="SSF46785">
    <property type="entry name" value="Winged helix' DNA-binding domain"/>
    <property type="match status" value="1"/>
</dbReference>
<feature type="region of interest" description="Disordered" evidence="4">
    <location>
        <begin position="63"/>
        <end position="97"/>
    </location>
</feature>
<feature type="compositionally biased region" description="Polar residues" evidence="4">
    <location>
        <begin position="506"/>
        <end position="518"/>
    </location>
</feature>
<evidence type="ECO:0000313" key="7">
    <source>
        <dbReference type="Proteomes" id="UP000308267"/>
    </source>
</evidence>
<keyword evidence="3" id="KW-0539">Nucleus</keyword>
<dbReference type="OrthoDB" id="5961210at2759"/>
<dbReference type="GO" id="GO:0000981">
    <property type="term" value="F:DNA-binding transcription factor activity, RNA polymerase II-specific"/>
    <property type="evidence" value="ECO:0007669"/>
    <property type="project" value="TreeGrafter"/>
</dbReference>
<dbReference type="Gene3D" id="1.10.10.10">
    <property type="entry name" value="Winged helix-like DNA-binding domain superfamily/Winged helix DNA-binding domain"/>
    <property type="match status" value="1"/>
</dbReference>
<evidence type="ECO:0000256" key="2">
    <source>
        <dbReference type="ARBA" id="ARBA00023125"/>
    </source>
</evidence>
<comment type="similarity">
    <text evidence="1 3">Belongs to the ETS family.</text>
</comment>
<dbReference type="STRING" id="147828.A0A4S2LQA0"/>
<dbReference type="InterPro" id="IPR036388">
    <property type="entry name" value="WH-like_DNA-bd_sf"/>
</dbReference>